<dbReference type="AlphaFoldDB" id="A0A508TXF6"/>
<dbReference type="Proteomes" id="UP000328092">
    <property type="component" value="Unassembled WGS sequence"/>
</dbReference>
<keyword evidence="3" id="KW-1185">Reference proteome</keyword>
<comment type="caution">
    <text evidence="2">The sequence shown here is derived from an EMBL/GenBank/DDBJ whole genome shotgun (WGS) entry which is preliminary data.</text>
</comment>
<feature type="transmembrane region" description="Helical" evidence="1">
    <location>
        <begin position="478"/>
        <end position="496"/>
    </location>
</feature>
<organism evidence="2 3">
    <name type="scientific">Bradyrhizobium ivorense</name>
    <dbReference type="NCBI Taxonomy" id="2511166"/>
    <lineage>
        <taxon>Bacteria</taxon>
        <taxon>Pseudomonadati</taxon>
        <taxon>Pseudomonadota</taxon>
        <taxon>Alphaproteobacteria</taxon>
        <taxon>Hyphomicrobiales</taxon>
        <taxon>Nitrobacteraceae</taxon>
        <taxon>Bradyrhizobium</taxon>
    </lineage>
</organism>
<keyword evidence="1" id="KW-0472">Membrane</keyword>
<feature type="transmembrane region" description="Helical" evidence="1">
    <location>
        <begin position="535"/>
        <end position="555"/>
    </location>
</feature>
<name>A0A508TXF6_9BRAD</name>
<evidence type="ECO:0000313" key="3">
    <source>
        <dbReference type="Proteomes" id="UP000328092"/>
    </source>
</evidence>
<feature type="transmembrane region" description="Helical" evidence="1">
    <location>
        <begin position="508"/>
        <end position="529"/>
    </location>
</feature>
<gene>
    <name evidence="2" type="ORF">CI1B_76010</name>
</gene>
<sequence length="748" mass="79057">MTSLHATPSALDVYSQAAPWTNATPNRILKTAAVPVSLPYIGMTAWDANTARFSAVSPPDPTTGVQYFCIVLDDGGTPTGMRYDFSLNPVALSGHSGAAGVFETLADDCQLSAFNGWTYVIDPASGSHYFVCAASATSPTPSNGLYWLCLTENYKFFPPMMQVYQPTSGIEPQGVWSIGETVWFTKQDGSLWQVLLADVLTNKTTSLQQISSTGIVQGIVTDATAAPACYVLSAVASAGGYSLVEFQAGNPASAVTIETGFALGTIKTTPDGAVWKVVSDLNPNDLQQPKSEVALLVPSYPVNGRNPAWIDPFASADPSLYPAGLTQSIMDAIPLSATDILLLTTPNASSYALNDTGGSMVWQMTRVGIGVFDQPAVPLHSYSGDALAAYSQISQDLIKGGPTANDIRAQYSQMSAAQAGDYVTALATMTVPPTFSNKAAWSGVQNDLQNELNDLVSSASFWSAMSQVVVVQSQIESLAASYVANALVIPTTATLISSTARQVNALNIASVTAGGAGSVLTCLGGILAVTAPEGAAVLGLFSAAAAVVGLLCAFFRSRNTDYSISVSDPAYYISAKLGEVDNDLGKVFAATQDMIISYAAAATRDGGILATVGALYRNGTWTANPPDYKAGSNEVPSSFQAYRDGCVHSYLQAFVPLVTAINLIVVNNDQQWNTYKDKPVYVSPTHTWWNTMGDNYKGALLQYASDSDQSKPLGQDLDALLFTTLGYSYAEVFLQWNIPTTPSWISDE</sequence>
<keyword evidence="1" id="KW-0812">Transmembrane</keyword>
<evidence type="ECO:0000313" key="2">
    <source>
        <dbReference type="EMBL" id="VIO78943.1"/>
    </source>
</evidence>
<evidence type="ECO:0000256" key="1">
    <source>
        <dbReference type="SAM" id="Phobius"/>
    </source>
</evidence>
<proteinExistence type="predicted"/>
<reference evidence="2" key="1">
    <citation type="submission" date="2019-02" db="EMBL/GenBank/DDBJ databases">
        <authorList>
            <person name="Pothier F.J."/>
        </authorList>
    </citation>
    <scope>NUCLEOTIDE SEQUENCE</scope>
    <source>
        <strain evidence="2">CI-1B</strain>
    </source>
</reference>
<keyword evidence="1" id="KW-1133">Transmembrane helix</keyword>
<accession>A0A508TXF6</accession>
<dbReference type="RefSeq" id="WP_139864145.1">
    <property type="nucleotide sequence ID" value="NZ_CAADFC020000032.1"/>
</dbReference>
<protein>
    <submittedName>
        <fullName evidence="2">Uncharacterized protein</fullName>
    </submittedName>
</protein>
<dbReference type="OrthoDB" id="10019053at2"/>
<dbReference type="EMBL" id="CAADFC020000032">
    <property type="protein sequence ID" value="VIO78943.1"/>
    <property type="molecule type" value="Genomic_DNA"/>
</dbReference>